<accession>A0A226DS19</accession>
<dbReference type="CDD" id="cd13756">
    <property type="entry name" value="TGF_beta_BMPs_GDFs"/>
    <property type="match status" value="1"/>
</dbReference>
<keyword evidence="8" id="KW-1185">Reference proteome</keyword>
<comment type="similarity">
    <text evidence="2 4">Belongs to the TGF-beta family.</text>
</comment>
<comment type="caution">
    <text evidence="7">The sequence shown here is derived from an EMBL/GenBank/DDBJ whole genome shotgun (WGS) entry which is preliminary data.</text>
</comment>
<keyword evidence="3" id="KW-0964">Secreted</keyword>
<evidence type="ECO:0000256" key="2">
    <source>
        <dbReference type="ARBA" id="ARBA00006656"/>
    </source>
</evidence>
<dbReference type="STRING" id="158441.A0A226DS19"/>
<keyword evidence="4" id="KW-0339">Growth factor</keyword>
<evidence type="ECO:0000256" key="1">
    <source>
        <dbReference type="ARBA" id="ARBA00004613"/>
    </source>
</evidence>
<dbReference type="GO" id="GO:0008083">
    <property type="term" value="F:growth factor activity"/>
    <property type="evidence" value="ECO:0007669"/>
    <property type="project" value="UniProtKB-KW"/>
</dbReference>
<protein>
    <submittedName>
        <fullName evidence="7">Bone morphogenetic protein 4</fullName>
    </submittedName>
</protein>
<comment type="subcellular location">
    <subcellularLocation>
        <location evidence="1">Secreted</location>
    </subcellularLocation>
</comment>
<dbReference type="Pfam" id="PF00019">
    <property type="entry name" value="TGF_beta"/>
    <property type="match status" value="1"/>
</dbReference>
<dbReference type="OMA" id="THADIEW"/>
<evidence type="ECO:0000256" key="3">
    <source>
        <dbReference type="ARBA" id="ARBA00022525"/>
    </source>
</evidence>
<evidence type="ECO:0000256" key="4">
    <source>
        <dbReference type="RuleBase" id="RU000354"/>
    </source>
</evidence>
<dbReference type="GO" id="GO:0005615">
    <property type="term" value="C:extracellular space"/>
    <property type="evidence" value="ECO:0007669"/>
    <property type="project" value="TreeGrafter"/>
</dbReference>
<dbReference type="EMBL" id="LNIX01000014">
    <property type="protein sequence ID" value="OXA47006.1"/>
    <property type="molecule type" value="Genomic_DNA"/>
</dbReference>
<dbReference type="GO" id="GO:0005125">
    <property type="term" value="F:cytokine activity"/>
    <property type="evidence" value="ECO:0007669"/>
    <property type="project" value="TreeGrafter"/>
</dbReference>
<dbReference type="InterPro" id="IPR015615">
    <property type="entry name" value="TGF-beta-rel"/>
</dbReference>
<evidence type="ECO:0000313" key="7">
    <source>
        <dbReference type="EMBL" id="OXA47006.1"/>
    </source>
</evidence>
<feature type="domain" description="TGF-beta family profile" evidence="6">
    <location>
        <begin position="202"/>
        <end position="337"/>
    </location>
</feature>
<dbReference type="SUPFAM" id="SSF57501">
    <property type="entry name" value="Cystine-knot cytokines"/>
    <property type="match status" value="1"/>
</dbReference>
<name>A0A226DS19_FOLCA</name>
<dbReference type="InterPro" id="IPR001839">
    <property type="entry name" value="TGF-b_C"/>
</dbReference>
<dbReference type="SMART" id="SM00204">
    <property type="entry name" value="TGFB"/>
    <property type="match status" value="1"/>
</dbReference>
<evidence type="ECO:0000259" key="6">
    <source>
        <dbReference type="PROSITE" id="PS51362"/>
    </source>
</evidence>
<reference evidence="7 8" key="1">
    <citation type="submission" date="2015-12" db="EMBL/GenBank/DDBJ databases">
        <title>The genome of Folsomia candida.</title>
        <authorList>
            <person name="Faddeeva A."/>
            <person name="Derks M.F."/>
            <person name="Anvar Y."/>
            <person name="Smit S."/>
            <person name="Van Straalen N."/>
            <person name="Roelofs D."/>
        </authorList>
    </citation>
    <scope>NUCLEOTIDE SEQUENCE [LARGE SCALE GENOMIC DNA]</scope>
    <source>
        <strain evidence="7 8">VU population</strain>
        <tissue evidence="7">Whole body</tissue>
    </source>
</reference>
<evidence type="ECO:0000313" key="8">
    <source>
        <dbReference type="Proteomes" id="UP000198287"/>
    </source>
</evidence>
<dbReference type="PANTHER" id="PTHR11848:SF302">
    <property type="entry name" value="TGF-BETA FAMILY PROFILE DOMAIN-CONTAINING PROTEIN"/>
    <property type="match status" value="1"/>
</dbReference>
<dbReference type="Proteomes" id="UP000198287">
    <property type="component" value="Unassembled WGS sequence"/>
</dbReference>
<organism evidence="7 8">
    <name type="scientific">Folsomia candida</name>
    <name type="common">Springtail</name>
    <dbReference type="NCBI Taxonomy" id="158441"/>
    <lineage>
        <taxon>Eukaryota</taxon>
        <taxon>Metazoa</taxon>
        <taxon>Ecdysozoa</taxon>
        <taxon>Arthropoda</taxon>
        <taxon>Hexapoda</taxon>
        <taxon>Collembola</taxon>
        <taxon>Entomobryomorpha</taxon>
        <taxon>Isotomoidea</taxon>
        <taxon>Isotomidae</taxon>
        <taxon>Proisotominae</taxon>
        <taxon>Folsomia</taxon>
    </lineage>
</organism>
<dbReference type="PROSITE" id="PS51362">
    <property type="entry name" value="TGF_BETA_2"/>
    <property type="match status" value="1"/>
</dbReference>
<feature type="compositionally biased region" description="Polar residues" evidence="5">
    <location>
        <begin position="207"/>
        <end position="219"/>
    </location>
</feature>
<gene>
    <name evidence="7" type="ORF">Fcan01_18428</name>
</gene>
<sequence>MVTLEPNRNRWLGSVPVYTENRTEPKLLLPVRFRFQVLENRTEPADSAPSEIPGLSIIFQQTQPLGDFVTAEIVLTTRPATSDLPRPGNNNKIMKLAASVKALKKKKNYVVNNEETNDTLFSEVSAVAKSDKFYVLDITDAFKTAVLSCSEEERFLQHPHKFEVQLVGGAGVEFDRFDLQVERPFVIFSYRHDFDAMKGMKRRKRSISTSSGETNNSIPTLEEPRAPNSLCHREDWNVDTHADIEWYDMVQPKRLELGFCAGACPFPLQNDHFNYTLHTFFQDRHRLHKIFDIPKNFPKTCCVPVSYKPVKAWIEEEENSIVYRIFPDVAVDQCGCR</sequence>
<evidence type="ECO:0000256" key="5">
    <source>
        <dbReference type="SAM" id="MobiDB-lite"/>
    </source>
</evidence>
<dbReference type="InterPro" id="IPR029034">
    <property type="entry name" value="Cystine-knot_cytokine"/>
</dbReference>
<feature type="region of interest" description="Disordered" evidence="5">
    <location>
        <begin position="203"/>
        <end position="224"/>
    </location>
</feature>
<proteinExistence type="inferred from homology"/>
<dbReference type="PANTHER" id="PTHR11848">
    <property type="entry name" value="TGF-BETA FAMILY"/>
    <property type="match status" value="1"/>
</dbReference>
<dbReference type="OrthoDB" id="10030979at2759"/>
<dbReference type="Gene3D" id="2.10.90.10">
    <property type="entry name" value="Cystine-knot cytokines"/>
    <property type="match status" value="1"/>
</dbReference>
<dbReference type="AlphaFoldDB" id="A0A226DS19"/>